<dbReference type="Gene3D" id="3.80.10.10">
    <property type="entry name" value="Ribonuclease Inhibitor"/>
    <property type="match status" value="2"/>
</dbReference>
<dbReference type="SUPFAM" id="SSF52058">
    <property type="entry name" value="L domain-like"/>
    <property type="match status" value="1"/>
</dbReference>
<feature type="coiled-coil region" evidence="4">
    <location>
        <begin position="116"/>
        <end position="143"/>
    </location>
</feature>
<accession>A0A9W6X4A5</accession>
<dbReference type="SMART" id="SM00369">
    <property type="entry name" value="LRR_TYP"/>
    <property type="match status" value="10"/>
</dbReference>
<dbReference type="InterPro" id="IPR025875">
    <property type="entry name" value="Leu-rich_rpt_4"/>
</dbReference>
<dbReference type="InterPro" id="IPR029071">
    <property type="entry name" value="Ubiquitin-like_domsf"/>
</dbReference>
<feature type="compositionally biased region" description="Basic and acidic residues" evidence="5">
    <location>
        <begin position="1054"/>
        <end position="1063"/>
    </location>
</feature>
<evidence type="ECO:0000313" key="6">
    <source>
        <dbReference type="EMBL" id="GMF30783.1"/>
    </source>
</evidence>
<feature type="compositionally biased region" description="Basic and acidic residues" evidence="5">
    <location>
        <begin position="1087"/>
        <end position="1101"/>
    </location>
</feature>
<evidence type="ECO:0000313" key="7">
    <source>
        <dbReference type="Proteomes" id="UP001165121"/>
    </source>
</evidence>
<dbReference type="InterPro" id="IPR001611">
    <property type="entry name" value="Leu-rich_rpt"/>
</dbReference>
<protein>
    <submittedName>
        <fullName evidence="6">Unnamed protein product</fullName>
    </submittedName>
</protein>
<dbReference type="OrthoDB" id="676979at2759"/>
<reference evidence="6" key="1">
    <citation type="submission" date="2023-04" db="EMBL/GenBank/DDBJ databases">
        <title>Phytophthora fragariaefolia NBRC 109709.</title>
        <authorList>
            <person name="Ichikawa N."/>
            <person name="Sato H."/>
            <person name="Tonouchi N."/>
        </authorList>
    </citation>
    <scope>NUCLEOTIDE SEQUENCE</scope>
    <source>
        <strain evidence="6">NBRC 109709</strain>
    </source>
</reference>
<dbReference type="Proteomes" id="UP001165121">
    <property type="component" value="Unassembled WGS sequence"/>
</dbReference>
<feature type="region of interest" description="Disordered" evidence="5">
    <location>
        <begin position="1047"/>
        <end position="1122"/>
    </location>
</feature>
<proteinExistence type="predicted"/>
<evidence type="ECO:0000256" key="1">
    <source>
        <dbReference type="ARBA" id="ARBA00022614"/>
    </source>
</evidence>
<evidence type="ECO:0000256" key="4">
    <source>
        <dbReference type="SAM" id="Coils"/>
    </source>
</evidence>
<feature type="region of interest" description="Disordered" evidence="5">
    <location>
        <begin position="1179"/>
        <end position="1198"/>
    </location>
</feature>
<evidence type="ECO:0000256" key="5">
    <source>
        <dbReference type="SAM" id="MobiDB-lite"/>
    </source>
</evidence>
<keyword evidence="7" id="KW-1185">Reference proteome</keyword>
<dbReference type="PROSITE" id="PS51450">
    <property type="entry name" value="LRR"/>
    <property type="match status" value="2"/>
</dbReference>
<dbReference type="PANTHER" id="PTHR24366:SF161">
    <property type="entry name" value="TIR DOMAIN-CONTAINING PROTEIN"/>
    <property type="match status" value="1"/>
</dbReference>
<feature type="region of interest" description="Disordered" evidence="5">
    <location>
        <begin position="891"/>
        <end position="912"/>
    </location>
</feature>
<keyword evidence="3" id="KW-0677">Repeat</keyword>
<dbReference type="PANTHER" id="PTHR24366">
    <property type="entry name" value="IG(IMMUNOGLOBULIN) AND LRR(LEUCINE RICH REPEAT) DOMAINS"/>
    <property type="match status" value="1"/>
</dbReference>
<dbReference type="Pfam" id="PF12799">
    <property type="entry name" value="LRR_4"/>
    <property type="match status" value="1"/>
</dbReference>
<evidence type="ECO:0000256" key="3">
    <source>
        <dbReference type="ARBA" id="ARBA00022737"/>
    </source>
</evidence>
<dbReference type="Pfam" id="PF13855">
    <property type="entry name" value="LRR_8"/>
    <property type="match status" value="1"/>
</dbReference>
<dbReference type="InterPro" id="IPR003591">
    <property type="entry name" value="Leu-rich_rpt_typical-subtyp"/>
</dbReference>
<name>A0A9W6X4A5_9STRA</name>
<dbReference type="SMART" id="SM00365">
    <property type="entry name" value="LRR_SD22"/>
    <property type="match status" value="3"/>
</dbReference>
<organism evidence="6 7">
    <name type="scientific">Phytophthora fragariaefolia</name>
    <dbReference type="NCBI Taxonomy" id="1490495"/>
    <lineage>
        <taxon>Eukaryota</taxon>
        <taxon>Sar</taxon>
        <taxon>Stramenopiles</taxon>
        <taxon>Oomycota</taxon>
        <taxon>Peronosporomycetes</taxon>
        <taxon>Peronosporales</taxon>
        <taxon>Peronosporaceae</taxon>
        <taxon>Phytophthora</taxon>
    </lineage>
</organism>
<dbReference type="SMART" id="SM00364">
    <property type="entry name" value="LRR_BAC"/>
    <property type="match status" value="7"/>
</dbReference>
<keyword evidence="2" id="KW-0732">Signal</keyword>
<sequence>MVSDKFITVAVTSSTQILVGAMVKTDAVPLTRSPAEISAINSLRCLPDLLLYSRRPQSAKASDSSDHGRNLVGTSSVTALRSLCSSHSRRSSITCAAPPPTELGSLERWLALAETSAKLDDDVKNLEREIQAHERKRNALASEKFDGSSTTRLPPAEACELDPKLQCLQEVLGTARFRAYCRDLFILVRNLRLCLELYGIRMHDFERQLCRERFVTVEKLLWLLNETKRGLPTTKSEAEDISPIEHADYALLLQHCSGLSNHEPVIVTADFTALLRSLPLERAALVRYVFEQLADTRRGEGYRPPPDHMKIHHIQAAIKLQRKQCSTEEIQAAEAWLEIIGSDTITLQNLIQFHLPVSDANATEDAEFVRFVQRMWGFEPLDVKDAGRGETIHQLLENYTARCHLIELVARKRELLAKIPGAQARIHSASVLLESELQHFRDLKAPAGLSRWLQCDESMNQRLGGVLVLLRELTLSGQVLTSIPEFVGSLKELQKLDLRDNRIASISSILGTMIHLRRLDLSDNLLRDASFTQADKMWSQLEVLVDLRLSGNKLTTLPSALVAIPNLNTLDLSRNSMRSIRGEVLERWKGRSNLSTLDLHGNSLTALPEEIHVLFGTLRRLILHQNHLVSIPSRLAELIRLEELSLSQNQLSGESLSSYPLPEGLTSVSLAQNQLRVLPRLVGVHIEGKGPPQNMNSSVTAIDLRGNRIRSVVDWSPLVLANCQFLHIQNNGLRALPEGFFGAVPALQVCELQSNQLRALPVGITDCTQLRILDVHHNCLQALPKELVQLVNLEILNAAENDLTDIPVQWHAFETQNDGGRVLRSLMLRRNPLRNKILKTIVDGNTDGASLTTNVHLTATFDDPACEGFIKKMLDCLRDASIVQRGTDPRRMHARNAWGDSDGDESDLERTNKPKWRGVARDVNHYLEQRLRAMQRPRVIGRSRSLVVDAKSFERMIRTLPFTSSKPELAHLVRRFQVKNEEEDLLDERGKSIKQVDGLAFLQAIEQFGLWRSISMPSKQQMSSAAKRTIDSAGPIIQYLVLLHRRTQQEEEERQQRRDRSSQNDHAQSPKPKPRSNVTLRKKAKEHAKTVRLEPEKDSSTVKRKPTTRINQEPPPFDKPCKTRADVIVDRQRQRIQVLEQQLVDQKLLLLAHQKPALASNRTPDNKGPAIVPADLEATSDHEGGDQKASLADHDGDSSERSVIISVKCLHLSRTDEVGGQQTAVRSPPRVELRLRLDDSVLYLKQQLETSTGVPIDHQIVVANSANRGAPAIRLRNGATLREYSEHAGGLSRWSLTLLIGQSLLLFL</sequence>
<evidence type="ECO:0000256" key="2">
    <source>
        <dbReference type="ARBA" id="ARBA00022729"/>
    </source>
</evidence>
<comment type="caution">
    <text evidence="6">The sequence shown here is derived from an EMBL/GenBank/DDBJ whole genome shotgun (WGS) entry which is preliminary data.</text>
</comment>
<dbReference type="SUPFAM" id="SSF52047">
    <property type="entry name" value="RNI-like"/>
    <property type="match status" value="1"/>
</dbReference>
<gene>
    <name evidence="6" type="ORF">Pfra01_000688700</name>
</gene>
<dbReference type="SUPFAM" id="SSF54236">
    <property type="entry name" value="Ubiquitin-like"/>
    <property type="match status" value="1"/>
</dbReference>
<dbReference type="InterPro" id="IPR032675">
    <property type="entry name" value="LRR_dom_sf"/>
</dbReference>
<keyword evidence="4" id="KW-0175">Coiled coil</keyword>
<keyword evidence="1" id="KW-0433">Leucine-rich repeat</keyword>
<dbReference type="EMBL" id="BSXT01000603">
    <property type="protein sequence ID" value="GMF30783.1"/>
    <property type="molecule type" value="Genomic_DNA"/>
</dbReference>